<reference evidence="6" key="1">
    <citation type="submission" date="2016-03" db="EMBL/GenBank/DDBJ databases">
        <title>Complete genome sequence of Solimmundus cernigliae, representing a novel lineage of polycyclic aromatic hydrocarbon degraders within the Gammaproteobacteria.</title>
        <authorList>
            <person name="Singleton D.R."/>
            <person name="Dickey A.N."/>
            <person name="Scholl E.H."/>
            <person name="Wright F.A."/>
            <person name="Aitken M.D."/>
        </authorList>
    </citation>
    <scope>NUCLEOTIDE SEQUENCE [LARGE SCALE GENOMIC DNA]</scope>
    <source>
        <strain evidence="6">TR3.2</strain>
    </source>
</reference>
<evidence type="ECO:0000256" key="3">
    <source>
        <dbReference type="ARBA" id="ARBA00023002"/>
    </source>
</evidence>
<dbReference type="InterPro" id="IPR046867">
    <property type="entry name" value="AldOxase/xan_DH_MoCoBD2"/>
</dbReference>
<evidence type="ECO:0000256" key="1">
    <source>
        <dbReference type="ARBA" id="ARBA00006849"/>
    </source>
</evidence>
<dbReference type="PANTHER" id="PTHR11908">
    <property type="entry name" value="XANTHINE DEHYDROGENASE"/>
    <property type="match status" value="1"/>
</dbReference>
<dbReference type="Pfam" id="PF20256">
    <property type="entry name" value="MoCoBD_2"/>
    <property type="match status" value="1"/>
</dbReference>
<feature type="domain" description="Aldehyde oxidase/xanthine dehydrogenase a/b hammerhead" evidence="4">
    <location>
        <begin position="29"/>
        <end position="145"/>
    </location>
</feature>
<dbReference type="Pfam" id="PF01315">
    <property type="entry name" value="Ald_Xan_dh_C"/>
    <property type="match status" value="1"/>
</dbReference>
<dbReference type="InterPro" id="IPR016208">
    <property type="entry name" value="Ald_Oxase/xanthine_DH-like"/>
</dbReference>
<dbReference type="GO" id="GO:0005506">
    <property type="term" value="F:iron ion binding"/>
    <property type="evidence" value="ECO:0007669"/>
    <property type="project" value="InterPro"/>
</dbReference>
<dbReference type="STRING" id="1810504.PG2T_09625"/>
<accession>A0A1B1YU62</accession>
<comment type="similarity">
    <text evidence="1">Belongs to the xanthine dehydrogenase family.</text>
</comment>
<dbReference type="InterPro" id="IPR037165">
    <property type="entry name" value="AldOxase/xan_DH_Mopterin-bd_sf"/>
</dbReference>
<dbReference type="Pfam" id="PF02738">
    <property type="entry name" value="MoCoBD_1"/>
    <property type="match status" value="1"/>
</dbReference>
<dbReference type="Gene3D" id="3.30.365.10">
    <property type="entry name" value="Aldehyde oxidase/xanthine dehydrogenase, molybdopterin binding domain"/>
    <property type="match status" value="4"/>
</dbReference>
<proteinExistence type="inferred from homology"/>
<name>A0A1B1YU62_9GAMM</name>
<dbReference type="PANTHER" id="PTHR11908:SF132">
    <property type="entry name" value="ALDEHYDE OXIDASE 1-RELATED"/>
    <property type="match status" value="1"/>
</dbReference>
<gene>
    <name evidence="5" type="ORF">PG2T_09625</name>
</gene>
<dbReference type="OrthoDB" id="9767994at2"/>
<organism evidence="5 6">
    <name type="scientific">Immundisolibacter cernigliae</name>
    <dbReference type="NCBI Taxonomy" id="1810504"/>
    <lineage>
        <taxon>Bacteria</taxon>
        <taxon>Pseudomonadati</taxon>
        <taxon>Pseudomonadota</taxon>
        <taxon>Gammaproteobacteria</taxon>
        <taxon>Immundisolibacterales</taxon>
        <taxon>Immundisolibacteraceae</taxon>
        <taxon>Immundisolibacter</taxon>
    </lineage>
</organism>
<dbReference type="SUPFAM" id="SSF56003">
    <property type="entry name" value="Molybdenum cofactor-binding domain"/>
    <property type="match status" value="1"/>
</dbReference>
<dbReference type="Proteomes" id="UP000092952">
    <property type="component" value="Chromosome"/>
</dbReference>
<keyword evidence="2" id="KW-0500">Molybdenum</keyword>
<dbReference type="GO" id="GO:0016491">
    <property type="term" value="F:oxidoreductase activity"/>
    <property type="evidence" value="ECO:0007669"/>
    <property type="project" value="UniProtKB-KW"/>
</dbReference>
<dbReference type="KEGG" id="gbi:PG2T_09625"/>
<dbReference type="InterPro" id="IPR000674">
    <property type="entry name" value="Ald_Oxase/Xan_DH_a/b"/>
</dbReference>
<dbReference type="EMBL" id="CP014671">
    <property type="protein sequence ID" value="ANX04410.1"/>
    <property type="molecule type" value="Genomic_DNA"/>
</dbReference>
<dbReference type="InParanoid" id="A0A1B1YU62"/>
<dbReference type="InterPro" id="IPR036856">
    <property type="entry name" value="Ald_Oxase/Xan_DH_a/b_sf"/>
</dbReference>
<dbReference type="FunCoup" id="A0A1B1YU62">
    <property type="interactions" value="236"/>
</dbReference>
<dbReference type="SMART" id="SM01008">
    <property type="entry name" value="Ald_Xan_dh_C"/>
    <property type="match status" value="1"/>
</dbReference>
<sequence length="772" mass="82505">MNMEPEYKPRQWRVLGTTPVRRDGIDKVTGQAKFGDDVHLPDMLHGKVVRSPHPHARIKRIDISKAMALPGVKAVITGADFPPLNQAVVAAGEGGSVSMQDIADNCIAKHTVFYDGHAVAAVAAENPHVAEEAAALVEVEYEILPFIQDVREAVKEGAVVLHDDYVPGAFLFPTQKALPNAGRLQLAAGDIEQGFKDADIVVEREYTTATVHQGYIESHITTCRWDSDQHLTVWTSTQGAFAIRDFLASILNLQLSQIRVIPMEIGGGFGGKDVVYLDPLAALLAKKTGRPVKMAMTRAEVLKATGPSSGTYCRVKIGCKKDGTLVAADLYLLFEAGAYPGGPIAPGALCALTRYNIPNVVIDGYDVMLNKPKIKPYRAPGATQANFVVETVIDELAEKCGLDPIDFRLKNATVAGDRLIIGMPVPPIGTVEMLQAVKKHPHYTAPLGGPNRGRGVSYAFWFGAGLTSSCEIHVNADGTINLATGSADLSGTRMTLAMQAAEALGVPLGDISSSVSDTDSIGYTFQSVGSRTTFATGYAIIKAAQLVLEQMKKRVAMIWEVDVADVDCTVETAGVADFVDRNDPHRRMHFKQVAARMDETGGPISVDFTANPHGVGFQIAANICDVEVDPETGKVQILRFTAFQDVGKAVHPDYVAGQMQGGAVQGLGWALSEGYWYNKDGRLANASLLDYRMPTSLDVPMIDTVILETPNPGHPFGIRGAGEVPIVPPPAAVANAIYNAVGVRMTTLPMAPGAVLEALWAKEGKPASVKVA</sequence>
<dbReference type="InterPro" id="IPR008274">
    <property type="entry name" value="AldOxase/xan_DH_MoCoBD1"/>
</dbReference>
<evidence type="ECO:0000259" key="4">
    <source>
        <dbReference type="SMART" id="SM01008"/>
    </source>
</evidence>
<evidence type="ECO:0000313" key="6">
    <source>
        <dbReference type="Proteomes" id="UP000092952"/>
    </source>
</evidence>
<keyword evidence="3" id="KW-0560">Oxidoreductase</keyword>
<dbReference type="AlphaFoldDB" id="A0A1B1YU62"/>
<evidence type="ECO:0000313" key="5">
    <source>
        <dbReference type="EMBL" id="ANX04410.1"/>
    </source>
</evidence>
<dbReference type="RefSeq" id="WP_068804571.1">
    <property type="nucleotide sequence ID" value="NZ_CP014671.1"/>
</dbReference>
<keyword evidence="6" id="KW-1185">Reference proteome</keyword>
<protein>
    <submittedName>
        <fullName evidence="5">Oxidoreductase</fullName>
    </submittedName>
</protein>
<dbReference type="SUPFAM" id="SSF54665">
    <property type="entry name" value="CO dehydrogenase molybdoprotein N-domain-like"/>
    <property type="match status" value="1"/>
</dbReference>
<dbReference type="Gene3D" id="3.90.1170.50">
    <property type="entry name" value="Aldehyde oxidase/xanthine dehydrogenase, a/b hammerhead"/>
    <property type="match status" value="1"/>
</dbReference>
<evidence type="ECO:0000256" key="2">
    <source>
        <dbReference type="ARBA" id="ARBA00022505"/>
    </source>
</evidence>